<accession>A0A9D5I282</accession>
<evidence type="ECO:0000313" key="1">
    <source>
        <dbReference type="EMBL" id="KQL59094.1"/>
    </source>
</evidence>
<reference evidence="1 2" key="1">
    <citation type="submission" date="2015-09" db="EMBL/GenBank/DDBJ databases">
        <title>Genome sequencing project for genomic taxonomy and phylogenomics of Bacillus-like bacteria.</title>
        <authorList>
            <person name="Liu B."/>
            <person name="Wang J."/>
            <person name="Zhu Y."/>
            <person name="Liu G."/>
            <person name="Chen Q."/>
            <person name="Chen Z."/>
            <person name="Lan J."/>
            <person name="Che J."/>
            <person name="Ge C."/>
            <person name="Shi H."/>
            <person name="Pan Z."/>
            <person name="Liu X."/>
        </authorList>
    </citation>
    <scope>NUCLEOTIDE SEQUENCE [LARGE SCALE GENOMIC DNA]</scope>
    <source>
        <strain evidence="1 2">DSM 19153</strain>
    </source>
</reference>
<evidence type="ECO:0000313" key="2">
    <source>
        <dbReference type="Proteomes" id="UP000051061"/>
    </source>
</evidence>
<dbReference type="AlphaFoldDB" id="A0A9D5I282"/>
<proteinExistence type="predicted"/>
<dbReference type="EMBL" id="LJJD01000002">
    <property type="protein sequence ID" value="KQL59094.1"/>
    <property type="molecule type" value="Genomic_DNA"/>
</dbReference>
<name>A0A9D5I282_9BACI</name>
<protein>
    <submittedName>
        <fullName evidence="1">Uncharacterized protein</fullName>
    </submittedName>
</protein>
<organism evidence="1 2">
    <name type="scientific">Alkalicoccobacillus plakortidis</name>
    <dbReference type="NCBI Taxonomy" id="444060"/>
    <lineage>
        <taxon>Bacteria</taxon>
        <taxon>Bacillati</taxon>
        <taxon>Bacillota</taxon>
        <taxon>Bacilli</taxon>
        <taxon>Bacillales</taxon>
        <taxon>Bacillaceae</taxon>
        <taxon>Alkalicoccobacillus</taxon>
    </lineage>
</organism>
<dbReference type="Proteomes" id="UP000051061">
    <property type="component" value="Unassembled WGS sequence"/>
</dbReference>
<keyword evidence="2" id="KW-1185">Reference proteome</keyword>
<comment type="caution">
    <text evidence="1">The sequence shown here is derived from an EMBL/GenBank/DDBJ whole genome shotgun (WGS) entry which is preliminary data.</text>
</comment>
<sequence>MKIMEKRKWGFILVTAVVVAVASKKEWRERVCIESKLACKQAQEAYTFLRDNREEMVSQAKETIEGVNLLWKDVANDVRAITEKAVHIRETSEEAIHAAKEAADEIKALKKQRELE</sequence>
<gene>
    <name evidence="1" type="ORF">AN965_00185</name>
</gene>